<dbReference type="Proteomes" id="UP000440713">
    <property type="component" value="Unassembled WGS sequence"/>
</dbReference>
<gene>
    <name evidence="2" type="ORF">FYJ71_06955</name>
</gene>
<reference evidence="2 3" key="1">
    <citation type="submission" date="2019-08" db="EMBL/GenBank/DDBJ databases">
        <title>In-depth cultivation of the pig gut microbiome towards novel bacterial diversity and tailored functional studies.</title>
        <authorList>
            <person name="Wylensek D."/>
            <person name="Hitch T.C.A."/>
            <person name="Clavel T."/>
        </authorList>
    </citation>
    <scope>NUCLEOTIDE SEQUENCE [LARGE SCALE GENOMIC DNA]</scope>
    <source>
        <strain evidence="2 3">WCA-SAB-591-4A-A</strain>
    </source>
</reference>
<proteinExistence type="predicted"/>
<dbReference type="RefSeq" id="WP_154538066.1">
    <property type="nucleotide sequence ID" value="NZ_VUNE01000003.1"/>
</dbReference>
<dbReference type="Gene3D" id="3.40.50.12090">
    <property type="match status" value="3"/>
</dbReference>
<dbReference type="InterPro" id="IPR051922">
    <property type="entry name" value="Bact_Sporulation_Assoc"/>
</dbReference>
<dbReference type="PANTHER" id="PTHR30032:SF8">
    <property type="entry name" value="GERMINATION-SPECIFIC N-ACETYLMURAMOYL-L-ALANINE AMIDASE"/>
    <property type="match status" value="1"/>
</dbReference>
<evidence type="ECO:0000313" key="2">
    <source>
        <dbReference type="EMBL" id="MST62703.1"/>
    </source>
</evidence>
<dbReference type="PANTHER" id="PTHR30032">
    <property type="entry name" value="N-ACETYLMURAMOYL-L-ALANINE AMIDASE-RELATED"/>
    <property type="match status" value="1"/>
</dbReference>
<organism evidence="2 3">
    <name type="scientific">Peptostreptococcus porci</name>
    <dbReference type="NCBI Taxonomy" id="2652282"/>
    <lineage>
        <taxon>Bacteria</taxon>
        <taxon>Bacillati</taxon>
        <taxon>Bacillota</taxon>
        <taxon>Clostridia</taxon>
        <taxon>Peptostreptococcales</taxon>
        <taxon>Peptostreptococcaceae</taxon>
        <taxon>Peptostreptococcus</taxon>
    </lineage>
</organism>
<dbReference type="EMBL" id="VUNE01000003">
    <property type="protein sequence ID" value="MST62703.1"/>
    <property type="molecule type" value="Genomic_DNA"/>
</dbReference>
<name>A0A6N7XGH0_9FIRM</name>
<accession>A0A6N7XGH0</accession>
<evidence type="ECO:0000256" key="1">
    <source>
        <dbReference type="SAM" id="SignalP"/>
    </source>
</evidence>
<sequence>MKVFKKRKKIISLVFAGLITAGAFAQAEAATKFERVSGVDRTLTSVQASKENKSDTLVVAPGYNFADILSAMNLVNKYNAKLVLYTKSSEFGKAETDKNIKKVYVVYSDDSYDNYIPFKIDQAYIGKADVKRIVGRNKYETNKMTLVEAGYKNVGVANGEDYPDALSAYPLLREKNLGLMLIRGNVPYFTEEFKVVYTFGGPNSVSQEDGERIYGKDRYETSVKIAEKTSYKDISFVDGRNFADAMSAVNIVNSKKTDILLTPKNKMASMSKLATEAKNIFVVGGVNSVQDIYVNQIINMK</sequence>
<dbReference type="InterPro" id="IPR007253">
    <property type="entry name" value="Cell_wall-bd_2"/>
</dbReference>
<evidence type="ECO:0000313" key="3">
    <source>
        <dbReference type="Proteomes" id="UP000440713"/>
    </source>
</evidence>
<keyword evidence="1" id="KW-0732">Signal</keyword>
<comment type="caution">
    <text evidence="2">The sequence shown here is derived from an EMBL/GenBank/DDBJ whole genome shotgun (WGS) entry which is preliminary data.</text>
</comment>
<feature type="signal peptide" evidence="1">
    <location>
        <begin position="1"/>
        <end position="25"/>
    </location>
</feature>
<dbReference type="Pfam" id="PF04122">
    <property type="entry name" value="CW_binding_2"/>
    <property type="match status" value="3"/>
</dbReference>
<keyword evidence="3" id="KW-1185">Reference proteome</keyword>
<feature type="chain" id="PRO_5039225182" evidence="1">
    <location>
        <begin position="26"/>
        <end position="301"/>
    </location>
</feature>
<protein>
    <submittedName>
        <fullName evidence="2">Cell wall-binding repeat-containing protein</fullName>
    </submittedName>
</protein>
<dbReference type="AlphaFoldDB" id="A0A6N7XGH0"/>